<keyword evidence="2" id="KW-0408">Iron</keyword>
<gene>
    <name evidence="4" type="ORF">FRX31_029981</name>
</gene>
<dbReference type="SUPFAM" id="SSF51197">
    <property type="entry name" value="Clavaminate synthase-like"/>
    <property type="match status" value="1"/>
</dbReference>
<reference evidence="4 5" key="1">
    <citation type="submission" date="2020-06" db="EMBL/GenBank/DDBJ databases">
        <title>Transcriptomic and genomic resources for Thalictrum thalictroides and T. hernandezii: Facilitating candidate gene discovery in an emerging model plant lineage.</title>
        <authorList>
            <person name="Arias T."/>
            <person name="Riano-Pachon D.M."/>
            <person name="Di Stilio V.S."/>
        </authorList>
    </citation>
    <scope>NUCLEOTIDE SEQUENCE [LARGE SCALE GENOMIC DNA]</scope>
    <source>
        <strain evidence="5">cv. WT478/WT964</strain>
        <tissue evidence="4">Leaves</tissue>
    </source>
</reference>
<dbReference type="EMBL" id="JABWDY010037424">
    <property type="protein sequence ID" value="KAF5180431.1"/>
    <property type="molecule type" value="Genomic_DNA"/>
</dbReference>
<dbReference type="InterPro" id="IPR026992">
    <property type="entry name" value="DIOX_N"/>
</dbReference>
<dbReference type="Gene3D" id="2.60.120.330">
    <property type="entry name" value="B-lactam Antibiotic, Isopenicillin N Synthase, Chain"/>
    <property type="match status" value="1"/>
</dbReference>
<keyword evidence="5" id="KW-1185">Reference proteome</keyword>
<evidence type="ECO:0000313" key="4">
    <source>
        <dbReference type="EMBL" id="KAF5180431.1"/>
    </source>
</evidence>
<evidence type="ECO:0000313" key="5">
    <source>
        <dbReference type="Proteomes" id="UP000554482"/>
    </source>
</evidence>
<dbReference type="InterPro" id="IPR027443">
    <property type="entry name" value="IPNS-like_sf"/>
</dbReference>
<dbReference type="OrthoDB" id="288590at2759"/>
<organism evidence="4 5">
    <name type="scientific">Thalictrum thalictroides</name>
    <name type="common">Rue-anemone</name>
    <name type="synonym">Anemone thalictroides</name>
    <dbReference type="NCBI Taxonomy" id="46969"/>
    <lineage>
        <taxon>Eukaryota</taxon>
        <taxon>Viridiplantae</taxon>
        <taxon>Streptophyta</taxon>
        <taxon>Embryophyta</taxon>
        <taxon>Tracheophyta</taxon>
        <taxon>Spermatophyta</taxon>
        <taxon>Magnoliopsida</taxon>
        <taxon>Ranunculales</taxon>
        <taxon>Ranunculaceae</taxon>
        <taxon>Thalictroideae</taxon>
        <taxon>Thalictrum</taxon>
    </lineage>
</organism>
<dbReference type="GO" id="GO:0046872">
    <property type="term" value="F:metal ion binding"/>
    <property type="evidence" value="ECO:0007669"/>
    <property type="project" value="UniProtKB-KW"/>
</dbReference>
<protein>
    <submittedName>
        <fullName evidence="4">S-norcoclaurine synthase</fullName>
    </submittedName>
</protein>
<dbReference type="Pfam" id="PF14226">
    <property type="entry name" value="DIOX_N"/>
    <property type="match status" value="1"/>
</dbReference>
<evidence type="ECO:0000256" key="1">
    <source>
        <dbReference type="ARBA" id="ARBA00022723"/>
    </source>
</evidence>
<accession>A0A7J6V758</accession>
<dbReference type="AlphaFoldDB" id="A0A7J6V758"/>
<dbReference type="Proteomes" id="UP000554482">
    <property type="component" value="Unassembled WGS sequence"/>
</dbReference>
<proteinExistence type="predicted"/>
<comment type="caution">
    <text evidence="4">The sequence shown here is derived from an EMBL/GenBank/DDBJ whole genome shotgun (WGS) entry which is preliminary data.</text>
</comment>
<sequence>MADLKEFGGSLPVENVQALASKNSKHIPARYVRPELESDAVSTESLEIPIIDFSRLLNQQFSCEELVKFHAACQDWGFFQVSVIVM</sequence>
<feature type="domain" description="Non-haem dioxygenase N-terminal" evidence="3">
    <location>
        <begin position="48"/>
        <end position="82"/>
    </location>
</feature>
<evidence type="ECO:0000256" key="2">
    <source>
        <dbReference type="ARBA" id="ARBA00023004"/>
    </source>
</evidence>
<evidence type="ECO:0000259" key="3">
    <source>
        <dbReference type="Pfam" id="PF14226"/>
    </source>
</evidence>
<keyword evidence="1" id="KW-0479">Metal-binding</keyword>
<name>A0A7J6V758_THATH</name>